<organism evidence="2 3">
    <name type="scientific">Pelusios castaneus</name>
    <name type="common">West African mud turtle</name>
    <dbReference type="NCBI Taxonomy" id="367368"/>
    <lineage>
        <taxon>Eukaryota</taxon>
        <taxon>Metazoa</taxon>
        <taxon>Chordata</taxon>
        <taxon>Craniata</taxon>
        <taxon>Vertebrata</taxon>
        <taxon>Euteleostomi</taxon>
        <taxon>Archelosauria</taxon>
        <taxon>Testudinata</taxon>
        <taxon>Testudines</taxon>
        <taxon>Pleurodira</taxon>
        <taxon>Pelomedusidae</taxon>
        <taxon>Pelusios</taxon>
    </lineage>
</organism>
<evidence type="ECO:0000256" key="1">
    <source>
        <dbReference type="SAM" id="MobiDB-lite"/>
    </source>
</evidence>
<dbReference type="PANTHER" id="PTHR48195">
    <property type="entry name" value="FRIEND VIRUS SUSCEPTIBILITY PROTEIN 1"/>
    <property type="match status" value="1"/>
</dbReference>
<sequence>VGDWLVPVAEGWRSRVAAVTPATTHTRWEWGTQAVRNAWPDPLSWTESPHQWETPLSAIAVLRCLAAQQSIYLQPMPLLDNIPFTPGIRSRLLALGPPCLRGMMLAVLSGLVGNPISAATAVLAQAGDVGEGAGPPSAKKVHAVQQAASERPKPSPRGMFLALLAAGVSKEEIDGKPTSEIKRYRALRHPGAPCKGLTDAPPPHIRGPPAVSPADPQIPAPPGQWLPSQPQQ</sequence>
<dbReference type="AlphaFoldDB" id="A0A8C8R9D0"/>
<evidence type="ECO:0000313" key="3">
    <source>
        <dbReference type="Proteomes" id="UP000694393"/>
    </source>
</evidence>
<dbReference type="PANTHER" id="PTHR48195:SF1">
    <property type="entry name" value="RIKEN CDNA 2410002F23 GENE"/>
    <property type="match status" value="1"/>
</dbReference>
<dbReference type="GO" id="GO:0005794">
    <property type="term" value="C:Golgi apparatus"/>
    <property type="evidence" value="ECO:0007669"/>
    <property type="project" value="TreeGrafter"/>
</dbReference>
<name>A0A8C8R9D0_9SAUR</name>
<feature type="region of interest" description="Disordered" evidence="1">
    <location>
        <begin position="186"/>
        <end position="232"/>
    </location>
</feature>
<dbReference type="Ensembl" id="ENSPCET00000002258.1">
    <property type="protein sequence ID" value="ENSPCEP00000002181.1"/>
    <property type="gene ID" value="ENSPCEG00000001794.1"/>
</dbReference>
<dbReference type="Proteomes" id="UP000694393">
    <property type="component" value="Unplaced"/>
</dbReference>
<evidence type="ECO:0000313" key="2">
    <source>
        <dbReference type="Ensembl" id="ENSPCEP00000002181.1"/>
    </source>
</evidence>
<keyword evidence="3" id="KW-1185">Reference proteome</keyword>
<proteinExistence type="predicted"/>
<reference evidence="2" key="1">
    <citation type="submission" date="2025-08" db="UniProtKB">
        <authorList>
            <consortium name="Ensembl"/>
        </authorList>
    </citation>
    <scope>IDENTIFICATION</scope>
</reference>
<reference evidence="2" key="2">
    <citation type="submission" date="2025-09" db="UniProtKB">
        <authorList>
            <consortium name="Ensembl"/>
        </authorList>
    </citation>
    <scope>IDENTIFICATION</scope>
</reference>
<accession>A0A8C8R9D0</accession>
<dbReference type="InterPro" id="IPR053270">
    <property type="entry name" value="Fv1_restriction_factor"/>
</dbReference>
<dbReference type="GO" id="GO:0009615">
    <property type="term" value="P:response to virus"/>
    <property type="evidence" value="ECO:0007669"/>
    <property type="project" value="TreeGrafter"/>
</dbReference>
<protein>
    <submittedName>
        <fullName evidence="2">Uncharacterized protein</fullName>
    </submittedName>
</protein>